<dbReference type="InterPro" id="IPR001304">
    <property type="entry name" value="C-type_lectin-like"/>
</dbReference>
<proteinExistence type="predicted"/>
<dbReference type="SUPFAM" id="SSF56436">
    <property type="entry name" value="C-type lectin-like"/>
    <property type="match status" value="1"/>
</dbReference>
<evidence type="ECO:0000259" key="1">
    <source>
        <dbReference type="PROSITE" id="PS50041"/>
    </source>
</evidence>
<evidence type="ECO:0000313" key="2">
    <source>
        <dbReference type="Proteomes" id="UP000504633"/>
    </source>
</evidence>
<gene>
    <name evidence="3" type="primary">LOC111600457</name>
</gene>
<organism evidence="2 3">
    <name type="scientific">Drosophila hydei</name>
    <name type="common">Fruit fly</name>
    <dbReference type="NCBI Taxonomy" id="7224"/>
    <lineage>
        <taxon>Eukaryota</taxon>
        <taxon>Metazoa</taxon>
        <taxon>Ecdysozoa</taxon>
        <taxon>Arthropoda</taxon>
        <taxon>Hexapoda</taxon>
        <taxon>Insecta</taxon>
        <taxon>Pterygota</taxon>
        <taxon>Neoptera</taxon>
        <taxon>Endopterygota</taxon>
        <taxon>Diptera</taxon>
        <taxon>Brachycera</taxon>
        <taxon>Muscomorpha</taxon>
        <taxon>Ephydroidea</taxon>
        <taxon>Drosophilidae</taxon>
        <taxon>Drosophila</taxon>
    </lineage>
</organism>
<sequence>MFFVSSSQLSGMTNRWPLGRRLARLWVCIYFLLELQLAYGIRCKVPYEKVENDYCYFIADEEPLASSFSNFCYQDKRTSRVCLDSSAEMRVLANHLYASGYQNGTQFWSAGHRWPGDLQFYWNYFGRARTINYTNWLEGEPTSRMGRNCMLLTLQAGELFMSTESCYTRAVDICEQLLSNEPTVKH</sequence>
<dbReference type="PROSITE" id="PS50041">
    <property type="entry name" value="C_TYPE_LECTIN_2"/>
    <property type="match status" value="1"/>
</dbReference>
<dbReference type="Gene3D" id="3.10.100.10">
    <property type="entry name" value="Mannose-Binding Protein A, subunit A"/>
    <property type="match status" value="1"/>
</dbReference>
<accession>A0A6J1M648</accession>
<dbReference type="RefSeq" id="XP_023172338.2">
    <property type="nucleotide sequence ID" value="XM_023316570.2"/>
</dbReference>
<dbReference type="OMA" id="NEPTIMH"/>
<dbReference type="InterPro" id="IPR016187">
    <property type="entry name" value="CTDL_fold"/>
</dbReference>
<protein>
    <submittedName>
        <fullName evidence="3">Uncharacterized protein LOC111600457 isoform X2</fullName>
    </submittedName>
</protein>
<reference evidence="3" key="1">
    <citation type="submission" date="2025-08" db="UniProtKB">
        <authorList>
            <consortium name="RefSeq"/>
        </authorList>
    </citation>
    <scope>IDENTIFICATION</scope>
    <source>
        <strain evidence="3">15085-1641.00</strain>
        <tissue evidence="3">Whole body</tissue>
    </source>
</reference>
<dbReference type="GeneID" id="111600457"/>
<dbReference type="OrthoDB" id="6356110at2759"/>
<name>A0A6J1M648_DROHY</name>
<dbReference type="Proteomes" id="UP000504633">
    <property type="component" value="Unplaced"/>
</dbReference>
<dbReference type="InterPro" id="IPR016186">
    <property type="entry name" value="C-type_lectin-like/link_sf"/>
</dbReference>
<evidence type="ECO:0000313" key="3">
    <source>
        <dbReference type="RefSeq" id="XP_023172338.2"/>
    </source>
</evidence>
<feature type="domain" description="C-type lectin" evidence="1">
    <location>
        <begin position="51"/>
        <end position="175"/>
    </location>
</feature>
<keyword evidence="2" id="KW-1185">Reference proteome</keyword>
<dbReference type="CDD" id="cd00037">
    <property type="entry name" value="CLECT"/>
    <property type="match status" value="1"/>
</dbReference>
<dbReference type="AlphaFoldDB" id="A0A6J1M648"/>